<accession>S5VV85</accession>
<organism evidence="2 3">
    <name type="scientific">Streptomyces collinus (strain DSM 40733 / Tue 365)</name>
    <dbReference type="NCBI Taxonomy" id="1214242"/>
    <lineage>
        <taxon>Bacteria</taxon>
        <taxon>Bacillati</taxon>
        <taxon>Actinomycetota</taxon>
        <taxon>Actinomycetes</taxon>
        <taxon>Kitasatosporales</taxon>
        <taxon>Streptomycetaceae</taxon>
        <taxon>Streptomyces</taxon>
    </lineage>
</organism>
<reference evidence="3" key="1">
    <citation type="submission" date="2012-10" db="EMBL/GenBank/DDBJ databases">
        <title>The complete genome sequence of Streptomyces collinus Tu 365.</title>
        <authorList>
            <person name="Ruckert C."/>
            <person name="Szczepanowski R."/>
            <person name="Goesmann A."/>
            <person name="Pross E.K."/>
            <person name="Musiol E.M."/>
            <person name="Blin K."/>
            <person name="Wohlleben W."/>
            <person name="Puhler A."/>
            <person name="Weber T."/>
            <person name="Kalinowski J."/>
        </authorList>
    </citation>
    <scope>NUCLEOTIDE SEQUENCE [LARGE SCALE GENOMIC DNA]</scope>
    <source>
        <strain evidence="3">DSM 40733 / Tue 365</strain>
    </source>
</reference>
<reference evidence="2 3" key="2">
    <citation type="journal article" date="2013" name="J. Biotechnol.">
        <title>Complete genome sequence of the kirromycin producer Streptomyces collinus Tu 365 consisting of a linear chromosome and two linear plasmids.</title>
        <authorList>
            <person name="Ruckert C."/>
            <person name="Szczepanowski R."/>
            <person name="Albersmeier A."/>
            <person name="Goesmann A."/>
            <person name="Iftime D."/>
            <person name="Musiol E.M."/>
            <person name="Blin K."/>
            <person name="Wohlleben W."/>
            <person name="Puhler A."/>
            <person name="Kalinowski J."/>
            <person name="Weber T."/>
        </authorList>
    </citation>
    <scope>NUCLEOTIDE SEQUENCE [LARGE SCALE GENOMIC DNA]</scope>
    <source>
        <strain evidence="3">DSM 40733 / Tue 365</strain>
    </source>
</reference>
<keyword evidence="3" id="KW-1185">Reference proteome</keyword>
<evidence type="ECO:0000313" key="3">
    <source>
        <dbReference type="Proteomes" id="UP000015423"/>
    </source>
</evidence>
<dbReference type="InterPro" id="IPR057574">
    <property type="entry name" value="nSTAND_NTPase5_dom"/>
</dbReference>
<evidence type="ECO:0000313" key="2">
    <source>
        <dbReference type="EMBL" id="AGS71820.1"/>
    </source>
</evidence>
<dbReference type="Gene3D" id="3.40.50.300">
    <property type="entry name" value="P-loop containing nucleotide triphosphate hydrolases"/>
    <property type="match status" value="1"/>
</dbReference>
<dbReference type="SUPFAM" id="SSF52540">
    <property type="entry name" value="P-loop containing nucleoside triphosphate hydrolases"/>
    <property type="match status" value="1"/>
</dbReference>
<feature type="domain" description="Novel STAND NTPase 5" evidence="1">
    <location>
        <begin position="596"/>
        <end position="731"/>
    </location>
</feature>
<dbReference type="PATRIC" id="fig|1214242.5.peg.5134"/>
<dbReference type="eggNOG" id="COG0464">
    <property type="taxonomic scope" value="Bacteria"/>
</dbReference>
<dbReference type="RefSeq" id="WP_020942246.1">
    <property type="nucleotide sequence ID" value="NC_021985.1"/>
</dbReference>
<dbReference type="AlphaFoldDB" id="S5VV85"/>
<proteinExistence type="predicted"/>
<dbReference type="Proteomes" id="UP000015423">
    <property type="component" value="Chromosome"/>
</dbReference>
<dbReference type="KEGG" id="sci:B446_25045"/>
<name>S5VV85_STRC3</name>
<sequence>MPDSNMEAHFLCLVPLPLEESARQAACGAVLDDVTRLHASDGRLTGVLVLGTSGDRMPAEELVFHLQLACADLGYEPFVIPVPGPADLRLPATRLLTRSLTEDWGRNAADLWGGELTEDIVAPLETKVFSDLTAWQDETIRAVEGWQRGLLPGDGSLRVEVGGRTLGLVSVNTVFRMVTEGADPRLSGCCKEQLDLAVGGDFDTWAEGNALTLVAAGRVGTWPELALETAPLLKLAGTGESHAGWMLPPPDAGHRLLRIELGGSRVAVKDAAHGQTISTAVRPRAAARGPQVRVAQRAEEAYDEKPLLEAFHQNLSTGRMALVLVSGPETGPPIDLDELNRRLAGAVFGAVPSPIEPPLRETWVAAQSQLTEEQLEHYLDQLHASNGEAPAAVHRLLRAPWFRIYDFTGADMLALGRKAGGGDRISLVNACDGPPADKHEAFEVVAMHGLPKQEGIPQDFGDPEDDPPRHPRQQWFRRLRAELLERPVLFMSLSPNSPILWDTLRMVGWRAGEHEFPGFLVAPEGTAVDRARLRQVGLQHIRNSPSDFVTRQLAPGSQSLVLGKRLLKQEHAGALRDVGVQRVAQLVQDAPAGHASFLVGRDPTWGDITNRRITGQLSLIDVVAESTQPSAEGRMPVVLVKGSAGSGKTTVLMQVAYRLHKKGSHVGWVDRAANLTSVTVAAQTRQQNLDAVFVDDVNMFTRNASDLMHNLNEDGKRLVVASIRVTRQSEIPAGFPAKVVDVDRQLTDSDLKKLVKALEKNALIGDLKKYRSTQAKVERLRTLSEKGLLAAMIQAVTGSTLREKVVSEYQDLSKYGLAYQWAYAAVCIVNSDEIFQQIGISSTGLLEVVSYPDPPDRSHREAIRGLLEMGLLVAAPGGLLRCRQRTIADAVVDTVIKKRPVELETVMTKLLVSYAERACHIEDDLHPDRRAMIRLLNHNVMRELCLRTEGARRTYQAAHDLLEDDRHYWLQRAEFEIDQGRFDLARSYLAAGKGCRYGEDDRLLRTASARVQLRDSVAYSTDARRLQDAVAAVHELHEVVRGPEGRKAPHAFVALARDGANWLLQCGQALGYQLYVDLLDQITDDVKYGTVCCAGRNEVVAAAAWFDRQRSRLQDRTPGLPI</sequence>
<evidence type="ECO:0000259" key="1">
    <source>
        <dbReference type="Pfam" id="PF25199"/>
    </source>
</evidence>
<dbReference type="InterPro" id="IPR027417">
    <property type="entry name" value="P-loop_NTPase"/>
</dbReference>
<gene>
    <name evidence="2" type="ORF">B446_25045</name>
</gene>
<dbReference type="HOGENOM" id="CLU_280173_0_0_11"/>
<dbReference type="Pfam" id="PF25199">
    <property type="entry name" value="nSTAND_NTPase5"/>
    <property type="match status" value="1"/>
</dbReference>
<dbReference type="EMBL" id="CP006259">
    <property type="protein sequence ID" value="AGS71820.1"/>
    <property type="molecule type" value="Genomic_DNA"/>
</dbReference>
<protein>
    <recommendedName>
        <fullName evidence="1">Novel STAND NTPase 5 domain-containing protein</fullName>
    </recommendedName>
</protein>